<proteinExistence type="predicted"/>
<name>A0A2M4D1U0_ANODA</name>
<dbReference type="AlphaFoldDB" id="A0A2M4D1U0"/>
<evidence type="ECO:0000256" key="1">
    <source>
        <dbReference type="SAM" id="Phobius"/>
    </source>
</evidence>
<sequence length="80" mass="9316">MFRFCLTQYEFFVFFVFFPITYTVFRSDVRTLARTHSRCRGYPVEPLSASSGSNGNFVKRTLAHTQTHTQRGARKDACPR</sequence>
<feature type="transmembrane region" description="Helical" evidence="1">
    <location>
        <begin position="6"/>
        <end position="25"/>
    </location>
</feature>
<organism evidence="2">
    <name type="scientific">Anopheles darlingi</name>
    <name type="common">Mosquito</name>
    <dbReference type="NCBI Taxonomy" id="43151"/>
    <lineage>
        <taxon>Eukaryota</taxon>
        <taxon>Metazoa</taxon>
        <taxon>Ecdysozoa</taxon>
        <taxon>Arthropoda</taxon>
        <taxon>Hexapoda</taxon>
        <taxon>Insecta</taxon>
        <taxon>Pterygota</taxon>
        <taxon>Neoptera</taxon>
        <taxon>Endopterygota</taxon>
        <taxon>Diptera</taxon>
        <taxon>Nematocera</taxon>
        <taxon>Culicoidea</taxon>
        <taxon>Culicidae</taxon>
        <taxon>Anophelinae</taxon>
        <taxon>Anopheles</taxon>
    </lineage>
</organism>
<reference evidence="2" key="1">
    <citation type="submission" date="2018-01" db="EMBL/GenBank/DDBJ databases">
        <title>An insight into the sialome of Amazonian anophelines.</title>
        <authorList>
            <person name="Ribeiro J.M."/>
            <person name="Scarpassa V."/>
            <person name="Calvo E."/>
        </authorList>
    </citation>
    <scope>NUCLEOTIDE SEQUENCE</scope>
</reference>
<keyword evidence="1" id="KW-0812">Transmembrane</keyword>
<accession>A0A2M4D1U0</accession>
<keyword evidence="1" id="KW-1133">Transmembrane helix</keyword>
<evidence type="ECO:0000313" key="2">
    <source>
        <dbReference type="EMBL" id="MBW71554.1"/>
    </source>
</evidence>
<keyword evidence="1" id="KW-0472">Membrane</keyword>
<protein>
    <submittedName>
        <fullName evidence="2">Uncharacterized protein</fullName>
    </submittedName>
</protein>
<dbReference type="EMBL" id="GGFL01007376">
    <property type="protein sequence ID" value="MBW71554.1"/>
    <property type="molecule type" value="Transcribed_RNA"/>
</dbReference>